<dbReference type="GO" id="GO:0010772">
    <property type="term" value="P:meiotic DNA recombinase assembly involved in reciprocal meiotic recombination"/>
    <property type="evidence" value="ECO:0007669"/>
    <property type="project" value="TreeGrafter"/>
</dbReference>
<feature type="compositionally biased region" description="Polar residues" evidence="4">
    <location>
        <begin position="210"/>
        <end position="222"/>
    </location>
</feature>
<evidence type="ECO:0000256" key="1">
    <source>
        <dbReference type="ARBA" id="ARBA00008060"/>
    </source>
</evidence>
<feature type="compositionally biased region" description="Polar residues" evidence="4">
    <location>
        <begin position="278"/>
        <end position="298"/>
    </location>
</feature>
<feature type="compositionally biased region" description="Basic and acidic residues" evidence="4">
    <location>
        <begin position="63"/>
        <end position="73"/>
    </location>
</feature>
<dbReference type="GO" id="GO:0032798">
    <property type="term" value="C:Swi5-Sfr1 complex"/>
    <property type="evidence" value="ECO:0007669"/>
    <property type="project" value="TreeGrafter"/>
</dbReference>
<dbReference type="EMBL" id="KB908515">
    <property type="protein sequence ID" value="EOA89411.1"/>
    <property type="molecule type" value="Genomic_DNA"/>
</dbReference>
<feature type="compositionally biased region" description="Polar residues" evidence="4">
    <location>
        <begin position="239"/>
        <end position="251"/>
    </location>
</feature>
<dbReference type="PANTHER" id="PTHR28529">
    <property type="entry name" value="DNA REPAIR PROTEIN SWI5 HOMOLOG"/>
    <property type="match status" value="1"/>
</dbReference>
<evidence type="ECO:0000256" key="4">
    <source>
        <dbReference type="SAM" id="MobiDB-lite"/>
    </source>
</evidence>
<evidence type="ECO:0000313" key="5">
    <source>
        <dbReference type="EMBL" id="EOA89411.1"/>
    </source>
</evidence>
<keyword evidence="3" id="KW-0234">DNA repair</keyword>
<evidence type="ECO:0000256" key="2">
    <source>
        <dbReference type="ARBA" id="ARBA00022763"/>
    </source>
</evidence>
<name>R0IXV9_EXST2</name>
<dbReference type="InterPro" id="IPR010760">
    <property type="entry name" value="DNA-repair_Swi5"/>
</dbReference>
<evidence type="ECO:0000313" key="6">
    <source>
        <dbReference type="Proteomes" id="UP000016935"/>
    </source>
</evidence>
<reference evidence="5 6" key="2">
    <citation type="journal article" date="2013" name="PLoS Genet.">
        <title>Comparative genome structure, secondary metabolite, and effector coding capacity across Cochliobolus pathogens.</title>
        <authorList>
            <person name="Condon B.J."/>
            <person name="Leng Y."/>
            <person name="Wu D."/>
            <person name="Bushley K.E."/>
            <person name="Ohm R.A."/>
            <person name="Otillar R."/>
            <person name="Martin J."/>
            <person name="Schackwitz W."/>
            <person name="Grimwood J."/>
            <person name="MohdZainudin N."/>
            <person name="Xue C."/>
            <person name="Wang R."/>
            <person name="Manning V.A."/>
            <person name="Dhillon B."/>
            <person name="Tu Z.J."/>
            <person name="Steffenson B.J."/>
            <person name="Salamov A."/>
            <person name="Sun H."/>
            <person name="Lowry S."/>
            <person name="LaButti K."/>
            <person name="Han J."/>
            <person name="Copeland A."/>
            <person name="Lindquist E."/>
            <person name="Barry K."/>
            <person name="Schmutz J."/>
            <person name="Baker S.E."/>
            <person name="Ciuffetti L.M."/>
            <person name="Grigoriev I.V."/>
            <person name="Zhong S."/>
            <person name="Turgeon B.G."/>
        </authorList>
    </citation>
    <scope>NUCLEOTIDE SEQUENCE [LARGE SCALE GENOMIC DNA]</scope>
    <source>
        <strain evidence="6">28A</strain>
    </source>
</reference>
<feature type="compositionally biased region" description="Polar residues" evidence="4">
    <location>
        <begin position="309"/>
        <end position="319"/>
    </location>
</feature>
<feature type="region of interest" description="Disordered" evidence="4">
    <location>
        <begin position="1"/>
        <end position="251"/>
    </location>
</feature>
<gene>
    <name evidence="5" type="ORF">SETTUDRAFT_26635</name>
</gene>
<proteinExistence type="inferred from homology"/>
<dbReference type="HOGENOM" id="CLU_594648_0_0_1"/>
<feature type="region of interest" description="Disordered" evidence="4">
    <location>
        <begin position="278"/>
        <end position="322"/>
    </location>
</feature>
<dbReference type="STRING" id="671987.R0IXV9"/>
<comment type="similarity">
    <text evidence="1">Belongs to the SWI5/SAE3 family.</text>
</comment>
<dbReference type="RefSeq" id="XP_008022889.1">
    <property type="nucleotide sequence ID" value="XM_008024698.1"/>
</dbReference>
<sequence>MAIDKRVTEIADSDEEPMTSSPSADPCDATAVDKPPDANTAAENTAGAYVHGMGAPLDIDATNIHRIDMKPKDTVPAQEGTVPGPSHDDGSTSHVPAAHNGMERRASSTEEAQSSTVTKASSGTSAQDGSLESAHNTTSTIDPQTQHRQALARQDHVMSNASQTRSKDISNDSTRQNPEPVHPSDDAVHKSRAMPASISDATRTLAARANSKSTTPGPTGSDSVVLGDELDTPPHPNLSEIQDQESQMSAGNCGAQTVLQDTSPFIPQPRNLQGETNIRSLSPQEDSPPEETTGSSLKASDAAPKSTCRHQSPTGTSPTVARICPKTPQEITLSELKAQKAALLESLRTLPAIQVLIEELASSDAGADGESDEPTEADIMAAANKIVKGHIKLLHEYNELKDVGQGLMGLIADQRAVRIVEVQAEFGVDAED</sequence>
<evidence type="ECO:0008006" key="7">
    <source>
        <dbReference type="Google" id="ProtNLM"/>
    </source>
</evidence>
<dbReference type="Pfam" id="PF07061">
    <property type="entry name" value="Swi5"/>
    <property type="match status" value="1"/>
</dbReference>
<dbReference type="Gene3D" id="1.20.5.170">
    <property type="match status" value="1"/>
</dbReference>
<keyword evidence="2" id="KW-0227">DNA damage</keyword>
<organism evidence="5 6">
    <name type="scientific">Exserohilum turcicum (strain 28A)</name>
    <name type="common">Northern leaf blight fungus</name>
    <name type="synonym">Setosphaeria turcica</name>
    <dbReference type="NCBI Taxonomy" id="671987"/>
    <lineage>
        <taxon>Eukaryota</taxon>
        <taxon>Fungi</taxon>
        <taxon>Dikarya</taxon>
        <taxon>Ascomycota</taxon>
        <taxon>Pezizomycotina</taxon>
        <taxon>Dothideomycetes</taxon>
        <taxon>Pleosporomycetidae</taxon>
        <taxon>Pleosporales</taxon>
        <taxon>Pleosporineae</taxon>
        <taxon>Pleosporaceae</taxon>
        <taxon>Exserohilum</taxon>
    </lineage>
</organism>
<feature type="compositionally biased region" description="Polar residues" evidence="4">
    <location>
        <begin position="109"/>
        <end position="148"/>
    </location>
</feature>
<dbReference type="GeneID" id="19403041"/>
<evidence type="ECO:0000256" key="3">
    <source>
        <dbReference type="ARBA" id="ARBA00023204"/>
    </source>
</evidence>
<dbReference type="OrthoDB" id="255837at2759"/>
<dbReference type="eggNOG" id="ENOG502SBQH">
    <property type="taxonomic scope" value="Eukaryota"/>
</dbReference>
<reference evidence="5 6" key="1">
    <citation type="journal article" date="2012" name="PLoS Pathog.">
        <title>Diverse lifestyles and strategies of plant pathogenesis encoded in the genomes of eighteen Dothideomycetes fungi.</title>
        <authorList>
            <person name="Ohm R.A."/>
            <person name="Feau N."/>
            <person name="Henrissat B."/>
            <person name="Schoch C.L."/>
            <person name="Horwitz B.A."/>
            <person name="Barry K.W."/>
            <person name="Condon B.J."/>
            <person name="Copeland A.C."/>
            <person name="Dhillon B."/>
            <person name="Glaser F."/>
            <person name="Hesse C.N."/>
            <person name="Kosti I."/>
            <person name="LaButti K."/>
            <person name="Lindquist E.A."/>
            <person name="Lucas S."/>
            <person name="Salamov A.A."/>
            <person name="Bradshaw R.E."/>
            <person name="Ciuffetti L."/>
            <person name="Hamelin R.C."/>
            <person name="Kema G.H.J."/>
            <person name="Lawrence C."/>
            <person name="Scott J.A."/>
            <person name="Spatafora J.W."/>
            <person name="Turgeon B.G."/>
            <person name="de Wit P.J.G.M."/>
            <person name="Zhong S."/>
            <person name="Goodwin S.B."/>
            <person name="Grigoriev I.V."/>
        </authorList>
    </citation>
    <scope>NUCLEOTIDE SEQUENCE [LARGE SCALE GENOMIC DNA]</scope>
    <source>
        <strain evidence="6">28A</strain>
    </source>
</reference>
<dbReference type="PANTHER" id="PTHR28529:SF2">
    <property type="entry name" value="DNA REPAIR PROTEIN SWI5 HOMOLOG"/>
    <property type="match status" value="1"/>
</dbReference>
<keyword evidence="6" id="KW-1185">Reference proteome</keyword>
<protein>
    <recommendedName>
        <fullName evidence="7">Swi5-domain-containing protein</fullName>
    </recommendedName>
</protein>
<dbReference type="GO" id="GO:0034974">
    <property type="term" value="C:Swi5-Swi2 complex"/>
    <property type="evidence" value="ECO:0007669"/>
    <property type="project" value="TreeGrafter"/>
</dbReference>
<accession>R0IXV9</accession>
<dbReference type="Proteomes" id="UP000016935">
    <property type="component" value="Unassembled WGS sequence"/>
</dbReference>
<dbReference type="GO" id="GO:0000709">
    <property type="term" value="P:meiotic joint molecule formation"/>
    <property type="evidence" value="ECO:0007669"/>
    <property type="project" value="TreeGrafter"/>
</dbReference>
<dbReference type="AlphaFoldDB" id="R0IXV9"/>